<proteinExistence type="predicted"/>
<evidence type="ECO:0008006" key="4">
    <source>
        <dbReference type="Google" id="ProtNLM"/>
    </source>
</evidence>
<dbReference type="EMBL" id="BOOB01000009">
    <property type="protein sequence ID" value="GIH31116.1"/>
    <property type="molecule type" value="Genomic_DNA"/>
</dbReference>
<feature type="compositionally biased region" description="Basic and acidic residues" evidence="1">
    <location>
        <begin position="232"/>
        <end position="249"/>
    </location>
</feature>
<gene>
    <name evidence="2" type="ORF">Mam01_12800</name>
</gene>
<feature type="region of interest" description="Disordered" evidence="1">
    <location>
        <begin position="227"/>
        <end position="270"/>
    </location>
</feature>
<organism evidence="2 3">
    <name type="scientific">Microbispora amethystogenes</name>
    <dbReference type="NCBI Taxonomy" id="1427754"/>
    <lineage>
        <taxon>Bacteria</taxon>
        <taxon>Bacillati</taxon>
        <taxon>Actinomycetota</taxon>
        <taxon>Actinomycetes</taxon>
        <taxon>Streptosporangiales</taxon>
        <taxon>Streptosporangiaceae</taxon>
        <taxon>Microbispora</taxon>
    </lineage>
</organism>
<name>A0ABQ4F8G8_9ACTN</name>
<comment type="caution">
    <text evidence="2">The sequence shown here is derived from an EMBL/GenBank/DDBJ whole genome shotgun (WGS) entry which is preliminary data.</text>
</comment>
<keyword evidence="3" id="KW-1185">Reference proteome</keyword>
<reference evidence="2 3" key="1">
    <citation type="submission" date="2021-01" db="EMBL/GenBank/DDBJ databases">
        <title>Whole genome shotgun sequence of Microbispora amethystogenes NBRC 101907.</title>
        <authorList>
            <person name="Komaki H."/>
            <person name="Tamura T."/>
        </authorList>
    </citation>
    <scope>NUCLEOTIDE SEQUENCE [LARGE SCALE GENOMIC DNA]</scope>
    <source>
        <strain evidence="2 3">NBRC 101907</strain>
    </source>
</reference>
<evidence type="ECO:0000256" key="1">
    <source>
        <dbReference type="SAM" id="MobiDB-lite"/>
    </source>
</evidence>
<protein>
    <recommendedName>
        <fullName evidence="4">MarR family transcriptional regulator</fullName>
    </recommendedName>
</protein>
<evidence type="ECO:0000313" key="2">
    <source>
        <dbReference type="EMBL" id="GIH31116.1"/>
    </source>
</evidence>
<sequence>MGTRPVSAPALDTVLTGLAQDEATGSLRVGKEGTVYLVRGRVSYVDCAATPGVEELLCGSGRIGAAGIRHARQEAGPGGDGGALLVSRGVLSRGELEFCVLSATLDAAFFLLTPRTLRTRFRAGDAHWLGVHWFFDVPGLLRECARRRARLERAWPSAELDARPVTPLRRIPGTHALLTRLQWELLLAADSAATPVELARRLGHPAYSTLLAVRELAAAGLLATAPAAARTAPDEQPHEQPDKQPDKQLGEQQAALPRRTPRPPTAPVADAVTDVKLLLRVRDALEAL</sequence>
<dbReference type="Proteomes" id="UP000651728">
    <property type="component" value="Unassembled WGS sequence"/>
</dbReference>
<evidence type="ECO:0000313" key="3">
    <source>
        <dbReference type="Proteomes" id="UP000651728"/>
    </source>
</evidence>
<accession>A0ABQ4F8G8</accession>